<dbReference type="InterPro" id="IPR016024">
    <property type="entry name" value="ARM-type_fold"/>
</dbReference>
<proteinExistence type="predicted"/>
<comment type="caution">
    <text evidence="2">The sequence shown here is derived from an EMBL/GenBank/DDBJ whole genome shotgun (WGS) entry which is preliminary data.</text>
</comment>
<dbReference type="Proteomes" id="UP000011599">
    <property type="component" value="Unassembled WGS sequence"/>
</dbReference>
<dbReference type="AlphaFoldDB" id="L9VF50"/>
<dbReference type="RefSeq" id="WP_006092998.1">
    <property type="nucleotide sequence ID" value="NZ_AOHW01000056.1"/>
</dbReference>
<dbReference type="InterPro" id="IPR011989">
    <property type="entry name" value="ARM-like"/>
</dbReference>
<dbReference type="EMBL" id="AOHW01000056">
    <property type="protein sequence ID" value="ELY35577.1"/>
    <property type="molecule type" value="Genomic_DNA"/>
</dbReference>
<feature type="coiled-coil region" evidence="1">
    <location>
        <begin position="553"/>
        <end position="580"/>
    </location>
</feature>
<evidence type="ECO:0000313" key="2">
    <source>
        <dbReference type="EMBL" id="ELY35577.1"/>
    </source>
</evidence>
<sequence length="845" mass="91822">MTEPTSEYDRIEEIRERIAVSSGVGATPSSALRTKNAVSEARQLNEKDPTAAASLVPSLTSVLIETATFSPSTGTDIFGMDSVVRELQLEATQALSALDTSRFIREDADSTSLRRLVRAFEVSVNVEGSISHQHVDEIGIRSLSALSVEAPNRTPKTIRRETITRAVDLWSQIDPEENTPTGSAIIRLLAVVARQTPETFPATDTASTVVSEAADSKYPQLYAWAILIYCTDVLASPEEAPELDTLDEIIPLLVDRLSSSPDPRIREGAAEVLTDLDSLGIVTTERVQGVVSSLLDSNSDKDEGWQWVVANGLKGLLEAGIVPSTVSETILEAPEFGLASATEMSRRGVFECYQAVLEHDQLTAAHLSTILDELDAFETNDPDTDAFYVAKLLVDVVKSECLTARHVPVVIDLLSESVTAHETRAPIKVAVAVDGLLSAVDMPPSQLRELFALLNEVAESTHYTDVTAEALATLVQSTSPATVSRCRESVVGLVEQIIKGEDGLNGFARHYLQQAVEGLAESTMDTDLLLRHLLASLERVVDGEDTYSPKAVAECLTALVDEASNQMAQIQAVVNALEKAAVETQGESRTRAFDALSPLLRDGAWFSVDTERLITPLAGSVRSTRPELRRAAFDLLAACATANRFPQDWVREFVPAIEFGCRSTQLDERTAAVHAIDALTRNGKFPSDAALPCFWELLGILLVERPPDVRIGVGRSVRGRSTGAAPAAATALNTLVMERLVTTQDILEVRDKQPAVVDRLQQIGSMRVSQVWYTAASSRIIDEWQDETLETVFHALAILAPTTVEPAAAWRSFLLDHARSPSRARLRLDVVDRLTEFRTAAASRS</sequence>
<dbReference type="Gene3D" id="1.25.10.10">
    <property type="entry name" value="Leucine-rich Repeat Variant"/>
    <property type="match status" value="2"/>
</dbReference>
<dbReference type="SUPFAM" id="SSF48371">
    <property type="entry name" value="ARM repeat"/>
    <property type="match status" value="1"/>
</dbReference>
<name>L9VF50_9EURY</name>
<gene>
    <name evidence="2" type="ORF">C496_23411</name>
</gene>
<reference evidence="2 3" key="1">
    <citation type="journal article" date="2014" name="PLoS Genet.">
        <title>Phylogenetically driven sequencing of extremely halophilic archaea reveals strategies for static and dynamic osmo-response.</title>
        <authorList>
            <person name="Becker E.A."/>
            <person name="Seitzer P.M."/>
            <person name="Tritt A."/>
            <person name="Larsen D."/>
            <person name="Krusor M."/>
            <person name="Yao A.I."/>
            <person name="Wu D."/>
            <person name="Madern D."/>
            <person name="Eisen J.A."/>
            <person name="Darling A.E."/>
            <person name="Facciotti M.T."/>
        </authorList>
    </citation>
    <scope>NUCLEOTIDE SEQUENCE [LARGE SCALE GENOMIC DNA]</scope>
    <source>
        <strain evidence="2 3">GA33</strain>
    </source>
</reference>
<keyword evidence="1" id="KW-0175">Coiled coil</keyword>
<accession>L9VF50</accession>
<keyword evidence="3" id="KW-1185">Reference proteome</keyword>
<evidence type="ECO:0000313" key="3">
    <source>
        <dbReference type="Proteomes" id="UP000011599"/>
    </source>
</evidence>
<evidence type="ECO:0000256" key="1">
    <source>
        <dbReference type="SAM" id="Coils"/>
    </source>
</evidence>
<protein>
    <submittedName>
        <fullName evidence="2">Uncharacterized protein</fullName>
    </submittedName>
</protein>
<organism evidence="2 3">
    <name type="scientific">Natronorubrum tibetense GA33</name>
    <dbReference type="NCBI Taxonomy" id="1114856"/>
    <lineage>
        <taxon>Archaea</taxon>
        <taxon>Methanobacteriati</taxon>
        <taxon>Methanobacteriota</taxon>
        <taxon>Stenosarchaea group</taxon>
        <taxon>Halobacteria</taxon>
        <taxon>Halobacteriales</taxon>
        <taxon>Natrialbaceae</taxon>
        <taxon>Natronorubrum</taxon>
    </lineage>
</organism>
<dbReference type="PATRIC" id="fig|1114856.3.peg.4831"/>